<feature type="compositionally biased region" description="Polar residues" evidence="3">
    <location>
        <begin position="861"/>
        <end position="874"/>
    </location>
</feature>
<dbReference type="Pfam" id="PF03152">
    <property type="entry name" value="UFD1_N1"/>
    <property type="match status" value="1"/>
</dbReference>
<name>A0A8H4XPA4_9HYPO</name>
<reference evidence="8" key="2">
    <citation type="submission" date="2020-05" db="EMBL/GenBank/DDBJ databases">
        <authorList>
            <person name="Kim H.-S."/>
            <person name="Proctor R.H."/>
            <person name="Brown D.W."/>
        </authorList>
    </citation>
    <scope>NUCLEOTIDE SEQUENCE</scope>
    <source>
        <strain evidence="8">NRRL 22465</strain>
    </source>
</reference>
<dbReference type="Gene3D" id="3.10.330.10">
    <property type="match status" value="1"/>
</dbReference>
<dbReference type="Gene3D" id="6.10.130.10">
    <property type="entry name" value="Ubiquitin-protein ligase E3A, N-terminal zinc-binding domain (AZUL)"/>
    <property type="match status" value="1"/>
</dbReference>
<dbReference type="Pfam" id="PF24503">
    <property type="entry name" value="DUF7590"/>
    <property type="match status" value="1"/>
</dbReference>
<feature type="compositionally biased region" description="Polar residues" evidence="3">
    <location>
        <begin position="48"/>
        <end position="73"/>
    </location>
</feature>
<dbReference type="Gene3D" id="2.40.40.50">
    <property type="entry name" value="Ubiquitin fusion degradation protein UFD1, N-terminal domain"/>
    <property type="match status" value="1"/>
</dbReference>
<proteinExistence type="inferred from homology"/>
<dbReference type="Pfam" id="PF16558">
    <property type="entry name" value="AZUL"/>
    <property type="match status" value="1"/>
</dbReference>
<evidence type="ECO:0000256" key="1">
    <source>
        <dbReference type="ARBA" id="ARBA00006043"/>
    </source>
</evidence>
<dbReference type="InterPro" id="IPR032353">
    <property type="entry name" value="AZUL"/>
</dbReference>
<dbReference type="InterPro" id="IPR042299">
    <property type="entry name" value="Ufd1-like_Nn"/>
</dbReference>
<feature type="region of interest" description="Disordered" evidence="3">
    <location>
        <begin position="861"/>
        <end position="885"/>
    </location>
</feature>
<feature type="domain" description="DUF7590" evidence="6">
    <location>
        <begin position="262"/>
        <end position="390"/>
    </location>
</feature>
<dbReference type="InterPro" id="IPR056012">
    <property type="entry name" value="DUF7590"/>
</dbReference>
<keyword evidence="2" id="KW-0833">Ubl conjugation pathway</keyword>
<dbReference type="InterPro" id="IPR004854">
    <property type="entry name" value="Ufd1-like"/>
</dbReference>
<sequence>MEEPAPLRWSGAFPVAHPSAVATKNLRGDKILLPQSALEQLLAAARSRPSTTSNHLSSWSHASVPQSDADSAQQLPNPLTFRLVNPKNNNVVFAGIREFSASEGTLGLSSWLSDALGVQEEDCLPFSKLEDSPSADHDPASLENGDMEIDGIQIKVEARQLPKGTYVRLRPLEAGYNPDDWKPLLERQLRENFTTLSKGAMLAVKGARGEEFKLLVDKVEPEGDGICVVDTDLEVDIEALDEDQARETLKRIMSAQRGTTSGSSTGGEMDIWKPVDGQVLEGDYVDYVLPSWNRAQPLTIELSTGDDDDALDLFITPASSRQRAPPRETAHVFGDFSPAVNGTKRIVISPTNIELEGAEQIRISIHGYQPSGAVEGSARTLQYSLRASASLTDETQTESNGVNGQEHSADDTQCSNCLQFVPKRTMVLHENFCKRNNIVCPECKSVFKKDSPEWDAHWHCAKDKAFGNSTFSRAKHDEVFHTQRQCPHCEFSTNSLADLARHQTSVCPGKLILCRFCHLEVPQEGDPFNPSPEVVLSGLTAHELADGTRTTECHLCDKIVRLKDMETHLKHHELDKVSRLSPPVCRNANCGRTMFGVGSRGQVRQAAPEEQGSNDIGLCSICFGPLYVSMHDPEGKALRRRIERRYLGQLMTGCGKAYCGNTWCKTGRSNAGLEPKPSSAREVLPLVKPLLAGITNMDEPLYFCTDEGSQRGRKLAEMMAAEGVWDLDWCIAAAEAEKGSLERMRDWLQAWAPTSSRLRLRRPEQSRKLPQSVSSRSTRSKSFPLIDYPPLKPSIINIIIPCIAIKGSQSLSTIAYSSPTKSQLTAAVNPAIPSTTVNHRAFTRPPGSWEHPSLLGQTSALKTQSTARPFSSNKGPPFIHQHDKL</sequence>
<reference evidence="8" key="1">
    <citation type="journal article" date="2020" name="BMC Genomics">
        <title>Correction to: Identification and distribution of gene clusters required for synthesis of sphingolipid metabolism inhibitors in diverse species of the filamentous fungus Fusarium.</title>
        <authorList>
            <person name="Kim H.S."/>
            <person name="Lohmar J.M."/>
            <person name="Busman M."/>
            <person name="Brown D.W."/>
            <person name="Naumann T.A."/>
            <person name="Divon H.H."/>
            <person name="Lysoe E."/>
            <person name="Uhlig S."/>
            <person name="Proctor R.H."/>
        </authorList>
    </citation>
    <scope>NUCLEOTIDE SEQUENCE</scope>
    <source>
        <strain evidence="8">NRRL 22465</strain>
    </source>
</reference>
<evidence type="ECO:0000259" key="6">
    <source>
        <dbReference type="Pfam" id="PF24503"/>
    </source>
</evidence>
<dbReference type="GO" id="GO:0006511">
    <property type="term" value="P:ubiquitin-dependent protein catabolic process"/>
    <property type="evidence" value="ECO:0007669"/>
    <property type="project" value="InterPro"/>
</dbReference>
<dbReference type="Pfam" id="PF23580">
    <property type="entry name" value="Znf_XAF1_N"/>
    <property type="match status" value="1"/>
</dbReference>
<dbReference type="GO" id="GO:0036503">
    <property type="term" value="P:ERAD pathway"/>
    <property type="evidence" value="ECO:0007669"/>
    <property type="project" value="TreeGrafter"/>
</dbReference>
<evidence type="ECO:0000256" key="2">
    <source>
        <dbReference type="ARBA" id="ARBA00022786"/>
    </source>
</evidence>
<organism evidence="8 9">
    <name type="scientific">Fusarium zealandicum</name>
    <dbReference type="NCBI Taxonomy" id="1053134"/>
    <lineage>
        <taxon>Eukaryota</taxon>
        <taxon>Fungi</taxon>
        <taxon>Dikarya</taxon>
        <taxon>Ascomycota</taxon>
        <taxon>Pezizomycotina</taxon>
        <taxon>Sordariomycetes</taxon>
        <taxon>Hypocreomycetidae</taxon>
        <taxon>Hypocreales</taxon>
        <taxon>Nectriaceae</taxon>
        <taxon>Fusarium</taxon>
        <taxon>Fusarium staphyleae species complex</taxon>
    </lineage>
</organism>
<keyword evidence="9" id="KW-1185">Reference proteome</keyword>
<dbReference type="EMBL" id="JABEYC010000052">
    <property type="protein sequence ID" value="KAF4983702.1"/>
    <property type="molecule type" value="Genomic_DNA"/>
</dbReference>
<evidence type="ECO:0000259" key="5">
    <source>
        <dbReference type="Pfam" id="PF16558"/>
    </source>
</evidence>
<evidence type="ECO:0000259" key="4">
    <source>
        <dbReference type="Pfam" id="PF03152"/>
    </source>
</evidence>
<dbReference type="Pfam" id="PF24842">
    <property type="entry name" value="UFD1_N2"/>
    <property type="match status" value="1"/>
</dbReference>
<dbReference type="InterPro" id="IPR055417">
    <property type="entry name" value="UFD1_N1"/>
</dbReference>
<accession>A0A8H4XPA4</accession>
<dbReference type="OrthoDB" id="193703at2759"/>
<evidence type="ECO:0008006" key="10">
    <source>
        <dbReference type="Google" id="ProtNLM"/>
    </source>
</evidence>
<dbReference type="Proteomes" id="UP000635477">
    <property type="component" value="Unassembled WGS sequence"/>
</dbReference>
<feature type="region of interest" description="Disordered" evidence="3">
    <location>
        <begin position="390"/>
        <end position="410"/>
    </location>
</feature>
<feature type="compositionally biased region" description="Low complexity" evidence="3">
    <location>
        <begin position="772"/>
        <end position="781"/>
    </location>
</feature>
<evidence type="ECO:0000313" key="8">
    <source>
        <dbReference type="EMBL" id="KAF4983702.1"/>
    </source>
</evidence>
<feature type="domain" description="Ubiquitin fusion degradation protein UFD1 N-terminal subdomain 2" evidence="7">
    <location>
        <begin position="163"/>
        <end position="239"/>
    </location>
</feature>
<dbReference type="AlphaFoldDB" id="A0A8H4XPA4"/>
<comment type="caution">
    <text evidence="8">The sequence shown here is derived from an EMBL/GenBank/DDBJ whole genome shotgun (WGS) entry which is preliminary data.</text>
</comment>
<dbReference type="InterPro" id="IPR055418">
    <property type="entry name" value="UFD1_N2"/>
</dbReference>
<dbReference type="PANTHER" id="PTHR12555">
    <property type="entry name" value="UBIQUITIN FUSION DEGRADATON PROTEIN 1"/>
    <property type="match status" value="1"/>
</dbReference>
<protein>
    <recommendedName>
        <fullName evidence="10">Ubiquitin-protein ligase E3A N-terminal zinc-binding domain-containing protein</fullName>
    </recommendedName>
</protein>
<feature type="region of interest" description="Disordered" evidence="3">
    <location>
        <begin position="44"/>
        <end position="73"/>
    </location>
</feature>
<feature type="domain" description="Ubiquitin fusion degradation protein UFD1 N-terminal subdomain 1" evidence="4">
    <location>
        <begin position="73"/>
        <end position="125"/>
    </location>
</feature>
<evidence type="ECO:0000259" key="7">
    <source>
        <dbReference type="Pfam" id="PF24842"/>
    </source>
</evidence>
<evidence type="ECO:0000313" key="9">
    <source>
        <dbReference type="Proteomes" id="UP000635477"/>
    </source>
</evidence>
<feature type="domain" description="Ubiquitin-protein ligase E3A N-terminal zinc-binding" evidence="5">
    <location>
        <begin position="644"/>
        <end position="681"/>
    </location>
</feature>
<evidence type="ECO:0000256" key="3">
    <source>
        <dbReference type="SAM" id="MobiDB-lite"/>
    </source>
</evidence>
<dbReference type="GO" id="GO:0031593">
    <property type="term" value="F:polyubiquitin modification-dependent protein binding"/>
    <property type="evidence" value="ECO:0007669"/>
    <property type="project" value="TreeGrafter"/>
</dbReference>
<feature type="region of interest" description="Disordered" evidence="3">
    <location>
        <begin position="759"/>
        <end position="781"/>
    </location>
</feature>
<gene>
    <name evidence="8" type="ORF">FZEAL_918</name>
</gene>
<dbReference type="InterPro" id="IPR042556">
    <property type="entry name" value="AZUL_sf"/>
</dbReference>
<comment type="similarity">
    <text evidence="1">Belongs to the UFD1 family.</text>
</comment>
<dbReference type="PANTHER" id="PTHR12555:SF15">
    <property type="entry name" value="FUSION DEGRADATION PROTEIN (UFD1), PUTATIVE (AFU_ORTHOLOGUE AFUA_4G04640)-RELATED"/>
    <property type="match status" value="1"/>
</dbReference>
<dbReference type="GO" id="GO:0034098">
    <property type="term" value="C:VCP-NPL4-UFD1 AAA ATPase complex"/>
    <property type="evidence" value="ECO:0007669"/>
    <property type="project" value="TreeGrafter"/>
</dbReference>